<dbReference type="AlphaFoldDB" id="A0A7S7LWM6"/>
<evidence type="ECO:0000256" key="3">
    <source>
        <dbReference type="PROSITE-ProRule" id="PRU00284"/>
    </source>
</evidence>
<dbReference type="Gene3D" id="1.10.287.950">
    <property type="entry name" value="Methyl-accepting chemotaxis protein"/>
    <property type="match status" value="1"/>
</dbReference>
<dbReference type="KEGG" id="sbal:HUE88_00605"/>
<comment type="similarity">
    <text evidence="2">Belongs to the methyl-accepting chemotaxis (MCP) protein family.</text>
</comment>
<feature type="domain" description="Methyl-accepting transducer" evidence="5">
    <location>
        <begin position="173"/>
        <end position="349"/>
    </location>
</feature>
<evidence type="ECO:0000313" key="7">
    <source>
        <dbReference type="EMBL" id="QOY52233.1"/>
    </source>
</evidence>
<accession>A0A7S7LWM6</accession>
<organism evidence="7 8">
    <name type="scientific">Candidatus Sulfurimonas baltica</name>
    <dbReference type="NCBI Taxonomy" id="2740404"/>
    <lineage>
        <taxon>Bacteria</taxon>
        <taxon>Pseudomonadati</taxon>
        <taxon>Campylobacterota</taxon>
        <taxon>Epsilonproteobacteria</taxon>
        <taxon>Campylobacterales</taxon>
        <taxon>Sulfurimonadaceae</taxon>
        <taxon>Sulfurimonas</taxon>
    </lineage>
</organism>
<evidence type="ECO:0000259" key="5">
    <source>
        <dbReference type="PROSITE" id="PS50111"/>
    </source>
</evidence>
<evidence type="ECO:0000256" key="1">
    <source>
        <dbReference type="ARBA" id="ARBA00023224"/>
    </source>
</evidence>
<evidence type="ECO:0000259" key="6">
    <source>
        <dbReference type="PROSITE" id="PS50885"/>
    </source>
</evidence>
<feature type="transmembrane region" description="Helical" evidence="4">
    <location>
        <begin position="20"/>
        <end position="51"/>
    </location>
</feature>
<dbReference type="InterPro" id="IPR004089">
    <property type="entry name" value="MCPsignal_dom"/>
</dbReference>
<protein>
    <submittedName>
        <fullName evidence="7">CZB domain-containing protein</fullName>
    </submittedName>
</protein>
<dbReference type="PANTHER" id="PTHR32089:SF112">
    <property type="entry name" value="LYSOZYME-LIKE PROTEIN-RELATED"/>
    <property type="match status" value="1"/>
</dbReference>
<dbReference type="InterPro" id="IPR003660">
    <property type="entry name" value="HAMP_dom"/>
</dbReference>
<keyword evidence="4" id="KW-0812">Transmembrane</keyword>
<evidence type="ECO:0000256" key="2">
    <source>
        <dbReference type="ARBA" id="ARBA00029447"/>
    </source>
</evidence>
<dbReference type="Gene3D" id="1.20.120.30">
    <property type="entry name" value="Aspartate receptor, ligand-binding domain"/>
    <property type="match status" value="1"/>
</dbReference>
<proteinExistence type="inferred from homology"/>
<keyword evidence="1 3" id="KW-0807">Transducer</keyword>
<dbReference type="SMART" id="SM00283">
    <property type="entry name" value="MA"/>
    <property type="match status" value="1"/>
</dbReference>
<dbReference type="SUPFAM" id="SSF58104">
    <property type="entry name" value="Methyl-accepting chemotaxis protein (MCP) signaling domain"/>
    <property type="match status" value="1"/>
</dbReference>
<name>A0A7S7LWM6_9BACT</name>
<feature type="domain" description="HAMP" evidence="6">
    <location>
        <begin position="56"/>
        <end position="108"/>
    </location>
</feature>
<dbReference type="GO" id="GO:0016020">
    <property type="term" value="C:membrane"/>
    <property type="evidence" value="ECO:0007669"/>
    <property type="project" value="InterPro"/>
</dbReference>
<evidence type="ECO:0000256" key="4">
    <source>
        <dbReference type="SAM" id="Phobius"/>
    </source>
</evidence>
<dbReference type="PROSITE" id="PS50111">
    <property type="entry name" value="CHEMOTAXIS_TRANSDUC_2"/>
    <property type="match status" value="1"/>
</dbReference>
<dbReference type="Pfam" id="PF13682">
    <property type="entry name" value="CZB"/>
    <property type="match status" value="1"/>
</dbReference>
<keyword evidence="4" id="KW-0472">Membrane</keyword>
<keyword evidence="4" id="KW-1133">Transmembrane helix</keyword>
<dbReference type="GO" id="GO:0007165">
    <property type="term" value="P:signal transduction"/>
    <property type="evidence" value="ECO:0007669"/>
    <property type="project" value="UniProtKB-KW"/>
</dbReference>
<dbReference type="PANTHER" id="PTHR32089">
    <property type="entry name" value="METHYL-ACCEPTING CHEMOTAXIS PROTEIN MCPB"/>
    <property type="match status" value="1"/>
</dbReference>
<reference evidence="7 8" key="1">
    <citation type="submission" date="2020-05" db="EMBL/GenBank/DDBJ databases">
        <title>Sulfurimonas marisnigri, sp. nov., and Sulfurimonas baltica, sp. nov., manganese oxide reducing chemolithoautotrophs of the class Epsilonproteobacteria isolated from the pelagic redoxclines of the Black and Baltic Seas and emended description of the genus Sulfurimonas.</title>
        <authorList>
            <person name="Henkel J.V."/>
            <person name="Laudan C."/>
            <person name="Werner J."/>
            <person name="Neu T."/>
            <person name="Plewe S."/>
            <person name="Sproer C."/>
            <person name="Bunk B."/>
            <person name="Schulz-Vogt H.N."/>
        </authorList>
    </citation>
    <scope>NUCLEOTIDE SEQUENCE [LARGE SCALE GENOMIC DNA]</scope>
    <source>
        <strain evidence="7 8">GD2</strain>
    </source>
</reference>
<dbReference type="EMBL" id="CP054492">
    <property type="protein sequence ID" value="QOY52233.1"/>
    <property type="molecule type" value="Genomic_DNA"/>
</dbReference>
<dbReference type="PROSITE" id="PS50885">
    <property type="entry name" value="HAMP"/>
    <property type="match status" value="1"/>
</dbReference>
<evidence type="ECO:0000313" key="8">
    <source>
        <dbReference type="Proteomes" id="UP000593994"/>
    </source>
</evidence>
<dbReference type="Proteomes" id="UP000593994">
    <property type="component" value="Chromosome"/>
</dbReference>
<keyword evidence="8" id="KW-1185">Reference proteome</keyword>
<dbReference type="Pfam" id="PF00015">
    <property type="entry name" value="MCPsignal"/>
    <property type="match status" value="1"/>
</dbReference>
<sequence length="478" mass="52440">MNTSTLQNVALSNLWQLVIFVASFAIETFFLGFSIVVVALTAVHISLALYLRSQLMIVKSAIDELNKTITKASLGDFDVVAQVVGDGEIKELSTEFNSLLAQFTFYMKETMKAIDVAVDINASYYAKTDGLNPALANAVEAINKSVVDIEKSYKLQVRGDFTQKLHSLGGGLSQSLKVIQDSILRNLEEVKKITDMSKETSNKASNSSSSMEDVSALFRELIEKIDSSHDSIGALTARSNEISTIADLIKDIAEQTNLLALNAAIEAARAGEHGRGFAVVADEVRKLAERTQKATQEISITISTLQQETQEIQSNSEEMSTIAQNVTSSIDDFSTTLDGFEVDAKESADYTGYIGGSLFMVLIKIDHILFKSNAYATIVAGNSDAKFVDHHNCRLGKWYENDGKKQYGNTNGYALIDAPHSKVHQNVLKNMEFVKNGTALNQVNEDAIINNFIDMEKESEKLFGILDGIVHELDPSFK</sequence>
<dbReference type="InterPro" id="IPR025991">
    <property type="entry name" value="Chemoreceptor_zinc-bind_dom"/>
</dbReference>
<gene>
    <name evidence="7" type="ORF">HUE88_00605</name>
</gene>